<dbReference type="EMBL" id="MU865973">
    <property type="protein sequence ID" value="KAK4444740.1"/>
    <property type="molecule type" value="Genomic_DNA"/>
</dbReference>
<dbReference type="AlphaFoldDB" id="A0AAV9GBN9"/>
<name>A0AAV9GBN9_9PEZI</name>
<keyword evidence="2" id="KW-1185">Reference proteome</keyword>
<dbReference type="Proteomes" id="UP001321760">
    <property type="component" value="Unassembled WGS sequence"/>
</dbReference>
<sequence>MTIPIHPHCLHMATRSDGTPWWTAFPPPKATPGSISPEEVFRLLEEHQQSHTDEKQRTPKDFLLVDVRRTDFTGGTVSSAINIPAHGFYAVRGGLFGLCKQAGLRRVVFYCGEFEVQVRTSLRGC</sequence>
<organism evidence="1 2">
    <name type="scientific">Podospora aff. communis PSN243</name>
    <dbReference type="NCBI Taxonomy" id="3040156"/>
    <lineage>
        <taxon>Eukaryota</taxon>
        <taxon>Fungi</taxon>
        <taxon>Dikarya</taxon>
        <taxon>Ascomycota</taxon>
        <taxon>Pezizomycotina</taxon>
        <taxon>Sordariomycetes</taxon>
        <taxon>Sordariomycetidae</taxon>
        <taxon>Sordariales</taxon>
        <taxon>Podosporaceae</taxon>
        <taxon>Podospora</taxon>
    </lineage>
</organism>
<reference evidence="1" key="1">
    <citation type="journal article" date="2023" name="Mol. Phylogenet. Evol.">
        <title>Genome-scale phylogeny and comparative genomics of the fungal order Sordariales.</title>
        <authorList>
            <person name="Hensen N."/>
            <person name="Bonometti L."/>
            <person name="Westerberg I."/>
            <person name="Brannstrom I.O."/>
            <person name="Guillou S."/>
            <person name="Cros-Aarteil S."/>
            <person name="Calhoun S."/>
            <person name="Haridas S."/>
            <person name="Kuo A."/>
            <person name="Mondo S."/>
            <person name="Pangilinan J."/>
            <person name="Riley R."/>
            <person name="LaButti K."/>
            <person name="Andreopoulos B."/>
            <person name="Lipzen A."/>
            <person name="Chen C."/>
            <person name="Yan M."/>
            <person name="Daum C."/>
            <person name="Ng V."/>
            <person name="Clum A."/>
            <person name="Steindorff A."/>
            <person name="Ohm R.A."/>
            <person name="Martin F."/>
            <person name="Silar P."/>
            <person name="Natvig D.O."/>
            <person name="Lalanne C."/>
            <person name="Gautier V."/>
            <person name="Ament-Velasquez S.L."/>
            <person name="Kruys A."/>
            <person name="Hutchinson M.I."/>
            <person name="Powell A.J."/>
            <person name="Barry K."/>
            <person name="Miller A.N."/>
            <person name="Grigoriev I.V."/>
            <person name="Debuchy R."/>
            <person name="Gladieux P."/>
            <person name="Hiltunen Thoren M."/>
            <person name="Johannesson H."/>
        </authorList>
    </citation>
    <scope>NUCLEOTIDE SEQUENCE</scope>
    <source>
        <strain evidence="1">PSN243</strain>
    </source>
</reference>
<evidence type="ECO:0000313" key="1">
    <source>
        <dbReference type="EMBL" id="KAK4444740.1"/>
    </source>
</evidence>
<dbReference type="InterPro" id="IPR036873">
    <property type="entry name" value="Rhodanese-like_dom_sf"/>
</dbReference>
<comment type="caution">
    <text evidence="1">The sequence shown here is derived from an EMBL/GenBank/DDBJ whole genome shotgun (WGS) entry which is preliminary data.</text>
</comment>
<evidence type="ECO:0000313" key="2">
    <source>
        <dbReference type="Proteomes" id="UP001321760"/>
    </source>
</evidence>
<proteinExistence type="predicted"/>
<dbReference type="Gene3D" id="3.40.250.10">
    <property type="entry name" value="Rhodanese-like domain"/>
    <property type="match status" value="1"/>
</dbReference>
<dbReference type="SUPFAM" id="SSF52821">
    <property type="entry name" value="Rhodanese/Cell cycle control phosphatase"/>
    <property type="match status" value="1"/>
</dbReference>
<gene>
    <name evidence="1" type="ORF">QBC34DRAFT_414573</name>
</gene>
<reference evidence="1" key="2">
    <citation type="submission" date="2023-05" db="EMBL/GenBank/DDBJ databases">
        <authorList>
            <consortium name="Lawrence Berkeley National Laboratory"/>
            <person name="Steindorff A."/>
            <person name="Hensen N."/>
            <person name="Bonometti L."/>
            <person name="Westerberg I."/>
            <person name="Brannstrom I.O."/>
            <person name="Guillou S."/>
            <person name="Cros-Aarteil S."/>
            <person name="Calhoun S."/>
            <person name="Haridas S."/>
            <person name="Kuo A."/>
            <person name="Mondo S."/>
            <person name="Pangilinan J."/>
            <person name="Riley R."/>
            <person name="Labutti K."/>
            <person name="Andreopoulos B."/>
            <person name="Lipzen A."/>
            <person name="Chen C."/>
            <person name="Yanf M."/>
            <person name="Daum C."/>
            <person name="Ng V."/>
            <person name="Clum A."/>
            <person name="Ohm R."/>
            <person name="Martin F."/>
            <person name="Silar P."/>
            <person name="Natvig D."/>
            <person name="Lalanne C."/>
            <person name="Gautier V."/>
            <person name="Ament-Velasquez S.L."/>
            <person name="Kruys A."/>
            <person name="Hutchinson M.I."/>
            <person name="Powell A.J."/>
            <person name="Barry K."/>
            <person name="Miller A.N."/>
            <person name="Grigoriev I.V."/>
            <person name="Debuchy R."/>
            <person name="Gladieux P."/>
            <person name="Thoren M.H."/>
            <person name="Johannesson H."/>
        </authorList>
    </citation>
    <scope>NUCLEOTIDE SEQUENCE</scope>
    <source>
        <strain evidence="1">PSN243</strain>
    </source>
</reference>
<protein>
    <recommendedName>
        <fullName evidence="3">Rhodanese domain-containing protein</fullName>
    </recommendedName>
</protein>
<accession>A0AAV9GBN9</accession>
<evidence type="ECO:0008006" key="3">
    <source>
        <dbReference type="Google" id="ProtNLM"/>
    </source>
</evidence>